<comment type="caution">
    <text evidence="1">The sequence shown here is derived from an EMBL/GenBank/DDBJ whole genome shotgun (WGS) entry which is preliminary data.</text>
</comment>
<proteinExistence type="predicted"/>
<evidence type="ECO:0000313" key="1">
    <source>
        <dbReference type="EMBL" id="KKL11819.1"/>
    </source>
</evidence>
<organism evidence="1">
    <name type="scientific">marine sediment metagenome</name>
    <dbReference type="NCBI Taxonomy" id="412755"/>
    <lineage>
        <taxon>unclassified sequences</taxon>
        <taxon>metagenomes</taxon>
        <taxon>ecological metagenomes</taxon>
    </lineage>
</organism>
<reference evidence="1" key="1">
    <citation type="journal article" date="2015" name="Nature">
        <title>Complex archaea that bridge the gap between prokaryotes and eukaryotes.</title>
        <authorList>
            <person name="Spang A."/>
            <person name="Saw J.H."/>
            <person name="Jorgensen S.L."/>
            <person name="Zaremba-Niedzwiedzka K."/>
            <person name="Martijn J."/>
            <person name="Lind A.E."/>
            <person name="van Eijk R."/>
            <person name="Schleper C."/>
            <person name="Guy L."/>
            <person name="Ettema T.J."/>
        </authorList>
    </citation>
    <scope>NUCLEOTIDE SEQUENCE</scope>
</reference>
<sequence length="153" mass="18118">MSRELLPGTQEILDSCQELKEDELKWLWEDDYYDGPLSGMMEIKATGQKVWAFLIDECDWVEQYGPGPDDCDRMVVRIFALYELTPEQQTIEEYWHELFKLCVGEAHSYTTAGKLISNTQHYTQASFDFFYARRKKDYKELDLTKSKLIGWFE</sequence>
<dbReference type="EMBL" id="LAZR01041503">
    <property type="protein sequence ID" value="KKL11819.1"/>
    <property type="molecule type" value="Genomic_DNA"/>
</dbReference>
<gene>
    <name evidence="1" type="ORF">LCGC14_2541960</name>
</gene>
<name>A0A0F9AQH8_9ZZZZ</name>
<protein>
    <submittedName>
        <fullName evidence="1">Uncharacterized protein</fullName>
    </submittedName>
</protein>
<dbReference type="AlphaFoldDB" id="A0A0F9AQH8"/>
<accession>A0A0F9AQH8</accession>